<dbReference type="PANTHER" id="PTHR45436">
    <property type="entry name" value="SENSOR HISTIDINE KINASE YKOH"/>
    <property type="match status" value="1"/>
</dbReference>
<dbReference type="Gene3D" id="1.10.287.130">
    <property type="match status" value="1"/>
</dbReference>
<dbReference type="EMBL" id="CP041730">
    <property type="protein sequence ID" value="QDQ27099.1"/>
    <property type="molecule type" value="Genomic_DNA"/>
</dbReference>
<evidence type="ECO:0000313" key="15">
    <source>
        <dbReference type="EMBL" id="QDQ27099.1"/>
    </source>
</evidence>
<evidence type="ECO:0000256" key="5">
    <source>
        <dbReference type="ARBA" id="ARBA00022553"/>
    </source>
</evidence>
<evidence type="ECO:0000256" key="7">
    <source>
        <dbReference type="ARBA" id="ARBA00022692"/>
    </source>
</evidence>
<dbReference type="CDD" id="cd00082">
    <property type="entry name" value="HisKA"/>
    <property type="match status" value="1"/>
</dbReference>
<dbReference type="PROSITE" id="PS50885">
    <property type="entry name" value="HAMP"/>
    <property type="match status" value="1"/>
</dbReference>
<dbReference type="InterPro" id="IPR003660">
    <property type="entry name" value="HAMP_dom"/>
</dbReference>
<dbReference type="KEGG" id="cari:FNU76_12410"/>
<keyword evidence="9 12" id="KW-1133">Transmembrane helix</keyword>
<dbReference type="InterPro" id="IPR036097">
    <property type="entry name" value="HisK_dim/P_sf"/>
</dbReference>
<keyword evidence="16" id="KW-1185">Reference proteome</keyword>
<evidence type="ECO:0000256" key="9">
    <source>
        <dbReference type="ARBA" id="ARBA00022989"/>
    </source>
</evidence>
<dbReference type="InterPro" id="IPR003594">
    <property type="entry name" value="HATPase_dom"/>
</dbReference>
<dbReference type="SMART" id="SM00387">
    <property type="entry name" value="HATPase_c"/>
    <property type="match status" value="1"/>
</dbReference>
<feature type="domain" description="HAMP" evidence="14">
    <location>
        <begin position="204"/>
        <end position="255"/>
    </location>
</feature>
<dbReference type="Proteomes" id="UP000317550">
    <property type="component" value="Chromosome"/>
</dbReference>
<reference evidence="16" key="1">
    <citation type="submission" date="2019-07" db="EMBL/GenBank/DDBJ databases">
        <title>Chitinimonas sp. nov., isolated from Ny-Alesund, arctica soil.</title>
        <authorList>
            <person name="Xu Q."/>
            <person name="Peng F."/>
        </authorList>
    </citation>
    <scope>NUCLEOTIDE SEQUENCE [LARGE SCALE GENOMIC DNA]</scope>
    <source>
        <strain evidence="16">R3-44</strain>
    </source>
</reference>
<dbReference type="OrthoDB" id="9806130at2"/>
<sequence>MRIGIRIFLGYFVMVGLVAWFLLDTSRERLRPALKQSMEDTLVDTANLLAEFSRRDLVAGTVAKGEFARNLEAFADRRLNAEIWGIRKDKPNHRIYVTDAQGMVLYDSNHLADGQDYSRWNDVYLTLQGRYGARTTRGDPADPTSSVMHVAAPVQHDGKLIGVVTVAKPIDSVRPFFQQALDGLTRAGGLVLVAGGLLGLLLSWWITRSLTRLEQYAQAVARGERVSLPALSGREVRVLGQALDTMRNRLEGKQYVEQYVHGLTHELKSPLAGIRGAAELIEPSMPAADQARFLRNIRTQAERMTEIIDRMLTLAQLESRQALADVEEITVASLLRQACDDKAEQLRARGLVCQLEVAETLRVRGERFLLGQALSNLLDNAIAFAPGDSALQLRAEAVDGVVRVSLRDQGPGVPDYALNRVFERFYSLPRPDGGTRSTGLGLPFVREVAALHGGSISLRNHEAGGAVAVLDLPAGKGRTGQPEK</sequence>
<evidence type="ECO:0000256" key="11">
    <source>
        <dbReference type="ARBA" id="ARBA00023136"/>
    </source>
</evidence>
<dbReference type="InterPro" id="IPR050428">
    <property type="entry name" value="TCS_sensor_his_kinase"/>
</dbReference>
<keyword evidence="8 15" id="KW-0418">Kinase</keyword>
<dbReference type="InterPro" id="IPR005467">
    <property type="entry name" value="His_kinase_dom"/>
</dbReference>
<evidence type="ECO:0000256" key="10">
    <source>
        <dbReference type="ARBA" id="ARBA00023012"/>
    </source>
</evidence>
<dbReference type="PANTHER" id="PTHR45436:SF10">
    <property type="entry name" value="HISTIDINE KINASE"/>
    <property type="match status" value="1"/>
</dbReference>
<dbReference type="Gene3D" id="6.10.340.10">
    <property type="match status" value="1"/>
</dbReference>
<evidence type="ECO:0000256" key="12">
    <source>
        <dbReference type="SAM" id="Phobius"/>
    </source>
</evidence>
<name>A0A516SG07_9NEIS</name>
<evidence type="ECO:0000256" key="6">
    <source>
        <dbReference type="ARBA" id="ARBA00022679"/>
    </source>
</evidence>
<dbReference type="InterPro" id="IPR029151">
    <property type="entry name" value="Sensor-like_sf"/>
</dbReference>
<keyword evidence="6 15" id="KW-0808">Transferase</keyword>
<dbReference type="InterPro" id="IPR003661">
    <property type="entry name" value="HisK_dim/P_dom"/>
</dbReference>
<keyword evidence="4" id="KW-1003">Cell membrane</keyword>
<feature type="domain" description="Histidine kinase" evidence="13">
    <location>
        <begin position="262"/>
        <end position="476"/>
    </location>
</feature>
<dbReference type="InterPro" id="IPR036890">
    <property type="entry name" value="HATPase_C_sf"/>
</dbReference>
<comment type="subcellular location">
    <subcellularLocation>
        <location evidence="2">Cell membrane</location>
        <topology evidence="2">Multi-pass membrane protein</topology>
    </subcellularLocation>
</comment>
<evidence type="ECO:0000259" key="14">
    <source>
        <dbReference type="PROSITE" id="PS50885"/>
    </source>
</evidence>
<evidence type="ECO:0000259" key="13">
    <source>
        <dbReference type="PROSITE" id="PS50109"/>
    </source>
</evidence>
<dbReference type="SUPFAM" id="SSF103190">
    <property type="entry name" value="Sensory domain-like"/>
    <property type="match status" value="1"/>
</dbReference>
<evidence type="ECO:0000256" key="2">
    <source>
        <dbReference type="ARBA" id="ARBA00004651"/>
    </source>
</evidence>
<dbReference type="NCBIfam" id="NF008312">
    <property type="entry name" value="PRK11100.1"/>
    <property type="match status" value="1"/>
</dbReference>
<dbReference type="PRINTS" id="PR00344">
    <property type="entry name" value="BCTRLSENSOR"/>
</dbReference>
<dbReference type="PROSITE" id="PS50109">
    <property type="entry name" value="HIS_KIN"/>
    <property type="match status" value="1"/>
</dbReference>
<organism evidence="15 16">
    <name type="scientific">Chitinimonas arctica</name>
    <dbReference type="NCBI Taxonomy" id="2594795"/>
    <lineage>
        <taxon>Bacteria</taxon>
        <taxon>Pseudomonadati</taxon>
        <taxon>Pseudomonadota</taxon>
        <taxon>Betaproteobacteria</taxon>
        <taxon>Neisseriales</taxon>
        <taxon>Chitinibacteraceae</taxon>
        <taxon>Chitinimonas</taxon>
    </lineage>
</organism>
<dbReference type="AlphaFoldDB" id="A0A516SG07"/>
<accession>A0A516SG07</accession>
<feature type="transmembrane region" description="Helical" evidence="12">
    <location>
        <begin position="184"/>
        <end position="206"/>
    </location>
</feature>
<evidence type="ECO:0000256" key="3">
    <source>
        <dbReference type="ARBA" id="ARBA00012438"/>
    </source>
</evidence>
<keyword evidence="10" id="KW-0902">Two-component regulatory system</keyword>
<protein>
    <recommendedName>
        <fullName evidence="3">histidine kinase</fullName>
        <ecNumber evidence="3">2.7.13.3</ecNumber>
    </recommendedName>
</protein>
<dbReference type="CDD" id="cd18773">
    <property type="entry name" value="PDC1_HK_sensor"/>
    <property type="match status" value="1"/>
</dbReference>
<dbReference type="GO" id="GO:0000155">
    <property type="term" value="F:phosphorelay sensor kinase activity"/>
    <property type="evidence" value="ECO:0007669"/>
    <property type="project" value="InterPro"/>
</dbReference>
<gene>
    <name evidence="15" type="primary">creC</name>
    <name evidence="15" type="ORF">FNU76_12410</name>
</gene>
<dbReference type="EC" id="2.7.13.3" evidence="3"/>
<dbReference type="InterPro" id="IPR004358">
    <property type="entry name" value="Sig_transdc_His_kin-like_C"/>
</dbReference>
<dbReference type="Gene3D" id="3.30.565.10">
    <property type="entry name" value="Histidine kinase-like ATPase, C-terminal domain"/>
    <property type="match status" value="1"/>
</dbReference>
<keyword evidence="11 12" id="KW-0472">Membrane</keyword>
<evidence type="ECO:0000256" key="8">
    <source>
        <dbReference type="ARBA" id="ARBA00022777"/>
    </source>
</evidence>
<dbReference type="SUPFAM" id="SSF55874">
    <property type="entry name" value="ATPase domain of HSP90 chaperone/DNA topoisomerase II/histidine kinase"/>
    <property type="match status" value="1"/>
</dbReference>
<dbReference type="Pfam" id="PF00672">
    <property type="entry name" value="HAMP"/>
    <property type="match status" value="1"/>
</dbReference>
<dbReference type="RefSeq" id="WP_144278492.1">
    <property type="nucleotide sequence ID" value="NZ_CP041730.1"/>
</dbReference>
<dbReference type="Pfam" id="PF02518">
    <property type="entry name" value="HATPase_c"/>
    <property type="match status" value="1"/>
</dbReference>
<dbReference type="SMART" id="SM00304">
    <property type="entry name" value="HAMP"/>
    <property type="match status" value="1"/>
</dbReference>
<evidence type="ECO:0000256" key="1">
    <source>
        <dbReference type="ARBA" id="ARBA00000085"/>
    </source>
</evidence>
<evidence type="ECO:0000313" key="16">
    <source>
        <dbReference type="Proteomes" id="UP000317550"/>
    </source>
</evidence>
<proteinExistence type="predicted"/>
<dbReference type="Pfam" id="PF00512">
    <property type="entry name" value="HisKA"/>
    <property type="match status" value="1"/>
</dbReference>
<feature type="transmembrane region" description="Helical" evidence="12">
    <location>
        <begin position="6"/>
        <end position="23"/>
    </location>
</feature>
<dbReference type="GO" id="GO:0005886">
    <property type="term" value="C:plasma membrane"/>
    <property type="evidence" value="ECO:0007669"/>
    <property type="project" value="UniProtKB-SubCell"/>
</dbReference>
<keyword evidence="5" id="KW-0597">Phosphoprotein</keyword>
<dbReference type="SUPFAM" id="SSF47384">
    <property type="entry name" value="Homodimeric domain of signal transducing histidine kinase"/>
    <property type="match status" value="1"/>
</dbReference>
<dbReference type="Gene3D" id="3.30.450.20">
    <property type="entry name" value="PAS domain"/>
    <property type="match status" value="1"/>
</dbReference>
<dbReference type="SMART" id="SM00388">
    <property type="entry name" value="HisKA"/>
    <property type="match status" value="1"/>
</dbReference>
<evidence type="ECO:0000256" key="4">
    <source>
        <dbReference type="ARBA" id="ARBA00022475"/>
    </source>
</evidence>
<comment type="catalytic activity">
    <reaction evidence="1">
        <text>ATP + protein L-histidine = ADP + protein N-phospho-L-histidine.</text>
        <dbReference type="EC" id="2.7.13.3"/>
    </reaction>
</comment>
<keyword evidence="7 12" id="KW-0812">Transmembrane</keyword>